<dbReference type="PANTHER" id="PTHR28122:SF1">
    <property type="entry name" value="E3 UBIQUITIN-PROTEIN LIGASE SUBSTRATE RECEPTOR MMS22"/>
    <property type="match status" value="1"/>
</dbReference>
<evidence type="ECO:0000313" key="3">
    <source>
        <dbReference type="Proteomes" id="UP000016924"/>
    </source>
</evidence>
<feature type="region of interest" description="Disordered" evidence="1">
    <location>
        <begin position="51"/>
        <end position="146"/>
    </location>
</feature>
<feature type="compositionally biased region" description="Polar residues" evidence="1">
    <location>
        <begin position="576"/>
        <end position="591"/>
    </location>
</feature>
<feature type="compositionally biased region" description="Basic and acidic residues" evidence="1">
    <location>
        <begin position="2292"/>
        <end position="2302"/>
    </location>
</feature>
<feature type="compositionally biased region" description="Polar residues" evidence="1">
    <location>
        <begin position="698"/>
        <end position="710"/>
    </location>
</feature>
<feature type="region of interest" description="Disordered" evidence="1">
    <location>
        <begin position="727"/>
        <end position="818"/>
    </location>
</feature>
<feature type="region of interest" description="Disordered" evidence="1">
    <location>
        <begin position="374"/>
        <end position="607"/>
    </location>
</feature>
<feature type="compositionally biased region" description="Acidic residues" evidence="1">
    <location>
        <begin position="1793"/>
        <end position="1806"/>
    </location>
</feature>
<feature type="compositionally biased region" description="Polar residues" evidence="1">
    <location>
        <begin position="778"/>
        <end position="790"/>
    </location>
</feature>
<dbReference type="OrthoDB" id="2386201at2759"/>
<dbReference type="OMA" id="DNRIDYM"/>
<feature type="compositionally biased region" description="Low complexity" evidence="1">
    <location>
        <begin position="251"/>
        <end position="271"/>
    </location>
</feature>
<dbReference type="eggNOG" id="ENOG502QSDS">
    <property type="taxonomic scope" value="Eukaryota"/>
</dbReference>
<name>R7YRN3_CONA1</name>
<proteinExistence type="predicted"/>
<organism evidence="2 3">
    <name type="scientific">Coniosporium apollinis (strain CBS 100218)</name>
    <name type="common">Rock-inhabiting black yeast</name>
    <dbReference type="NCBI Taxonomy" id="1168221"/>
    <lineage>
        <taxon>Eukaryota</taxon>
        <taxon>Fungi</taxon>
        <taxon>Dikarya</taxon>
        <taxon>Ascomycota</taxon>
        <taxon>Pezizomycotina</taxon>
        <taxon>Dothideomycetes</taxon>
        <taxon>Dothideomycetes incertae sedis</taxon>
        <taxon>Coniosporium</taxon>
    </lineage>
</organism>
<dbReference type="GO" id="GO:0000724">
    <property type="term" value="P:double-strand break repair via homologous recombination"/>
    <property type="evidence" value="ECO:0007669"/>
    <property type="project" value="TreeGrafter"/>
</dbReference>
<feature type="compositionally biased region" description="Basic residues" evidence="1">
    <location>
        <begin position="1068"/>
        <end position="1079"/>
    </location>
</feature>
<feature type="compositionally biased region" description="Low complexity" evidence="1">
    <location>
        <begin position="333"/>
        <end position="346"/>
    </location>
</feature>
<dbReference type="GeneID" id="19901106"/>
<evidence type="ECO:0000313" key="2">
    <source>
        <dbReference type="EMBL" id="EON64562.1"/>
    </source>
</evidence>
<feature type="compositionally biased region" description="Low complexity" evidence="1">
    <location>
        <begin position="649"/>
        <end position="664"/>
    </location>
</feature>
<dbReference type="Proteomes" id="UP000016924">
    <property type="component" value="Unassembled WGS sequence"/>
</dbReference>
<feature type="region of interest" description="Disordered" evidence="1">
    <location>
        <begin position="231"/>
        <end position="348"/>
    </location>
</feature>
<reference evidence="3" key="1">
    <citation type="submission" date="2012-06" db="EMBL/GenBank/DDBJ databases">
        <title>The genome sequence of Coniosporium apollinis CBS 100218.</title>
        <authorList>
            <consortium name="The Broad Institute Genome Sequencing Platform"/>
            <person name="Cuomo C."/>
            <person name="Gorbushina A."/>
            <person name="Noack S."/>
            <person name="Walker B."/>
            <person name="Young S.K."/>
            <person name="Zeng Q."/>
            <person name="Gargeya S."/>
            <person name="Fitzgerald M."/>
            <person name="Haas B."/>
            <person name="Abouelleil A."/>
            <person name="Alvarado L."/>
            <person name="Arachchi H.M."/>
            <person name="Berlin A.M."/>
            <person name="Chapman S.B."/>
            <person name="Goldberg J."/>
            <person name="Griggs A."/>
            <person name="Gujja S."/>
            <person name="Hansen M."/>
            <person name="Howarth C."/>
            <person name="Imamovic A."/>
            <person name="Larimer J."/>
            <person name="McCowan C."/>
            <person name="Montmayeur A."/>
            <person name="Murphy C."/>
            <person name="Neiman D."/>
            <person name="Pearson M."/>
            <person name="Priest M."/>
            <person name="Roberts A."/>
            <person name="Saif S."/>
            <person name="Shea T."/>
            <person name="Sisk P."/>
            <person name="Sykes S."/>
            <person name="Wortman J."/>
            <person name="Nusbaum C."/>
            <person name="Birren B."/>
        </authorList>
    </citation>
    <scope>NUCLEOTIDE SEQUENCE [LARGE SCALE GENOMIC DNA]</scope>
    <source>
        <strain evidence="3">CBS 100218</strain>
    </source>
</reference>
<dbReference type="InterPro" id="IPR019021">
    <property type="entry name" value="Mms22"/>
</dbReference>
<feature type="region of interest" description="Disordered" evidence="1">
    <location>
        <begin position="624"/>
        <end position="710"/>
    </location>
</feature>
<feature type="compositionally biased region" description="Polar residues" evidence="1">
    <location>
        <begin position="377"/>
        <end position="389"/>
    </location>
</feature>
<feature type="compositionally biased region" description="Acidic residues" evidence="1">
    <location>
        <begin position="390"/>
        <end position="400"/>
    </location>
</feature>
<feature type="compositionally biased region" description="Basic and acidic residues" evidence="1">
    <location>
        <begin position="1080"/>
        <end position="1093"/>
    </location>
</feature>
<dbReference type="EMBL" id="JH767569">
    <property type="protein sequence ID" value="EON64562.1"/>
    <property type="molecule type" value="Genomic_DNA"/>
</dbReference>
<dbReference type="GO" id="GO:0035361">
    <property type="term" value="C:Cul8-RING ubiquitin ligase complex"/>
    <property type="evidence" value="ECO:0007669"/>
    <property type="project" value="TreeGrafter"/>
</dbReference>
<evidence type="ECO:0000256" key="1">
    <source>
        <dbReference type="SAM" id="MobiDB-lite"/>
    </source>
</evidence>
<feature type="compositionally biased region" description="Acidic residues" evidence="1">
    <location>
        <begin position="12"/>
        <end position="21"/>
    </location>
</feature>
<dbReference type="GO" id="GO:0031297">
    <property type="term" value="P:replication fork processing"/>
    <property type="evidence" value="ECO:0007669"/>
    <property type="project" value="InterPro"/>
</dbReference>
<dbReference type="Pfam" id="PF09462">
    <property type="entry name" value="Mus7"/>
    <property type="match status" value="1"/>
</dbReference>
<dbReference type="HOGENOM" id="CLU_000374_2_0_1"/>
<feature type="compositionally biased region" description="Low complexity" evidence="1">
    <location>
        <begin position="437"/>
        <end position="452"/>
    </location>
</feature>
<feature type="compositionally biased region" description="Polar residues" evidence="1">
    <location>
        <begin position="323"/>
        <end position="332"/>
    </location>
</feature>
<feature type="region of interest" description="Disordered" evidence="1">
    <location>
        <begin position="1"/>
        <end position="37"/>
    </location>
</feature>
<sequence length="2392" mass="266993">MRGWRDRGFVQDSDEEEELDSIDTQSPPQPPSALDTVDACSDGIAVAELPPAGLSEVADQKEDDSEHNAFIEVREEGIGGGGVQDILEGEIQQPGLQGDISTSEGKTVLEDPPALSDNDDLSESRQEPPQDSPGQIPRSAPPERIMPIIESCGASHQEIFQRDRPASKVTAKAGDYIEEYTPNGAGDGSIEGARVADAIEEGIQQPGAQENVSPLEEEKWVEALPAVREPGYLSESQQALRQDEQEVVQNSPERTTSVSESRRSSSQQMSQGDNLGLSAPAQPASHAAVGSLGTVAGDASEEETSGSPWRPAVQVVITKRAASGQNPKNQEGTPNNNRRTFRPRNPIQLHPYLLEGEHYRRTLKARGLKPIRIATPALQQDPDTQAAETQDQEFNAEEESQSASLGLSSPPTQSTSPPPTARPPVSAPSGLLPAARLSDGGDSSDDLPGLDTLLHRGAVGPVQQGHKRRKIGHTFSKKEAASRNGLPSGNTPRTDVVRDVYDVPPSPPTSHSSPAGVPNPADTTAFRIPRGLSPNVGMPTPTTSSITRPHRQLVVSEESEDDTPPLSTIRRRLRSPSAQAVTVGSSQTSQSESEDNEDPSEIKQVQKRIKGVLPASWLRLDQQARKQGPAVQHGREHRAASLEHVAPQRGVARRITATGRTRTTSPEQQQHSETILIMDESNMSSGSPSPQKPRPSMTAKSSTTPRFKRVTSSALEFGDIEEDDTIDFMLPPTSRKRVFGKGPRKRQTNITDSLGHSRKRSRTSLNSYTDLPPMTARSAANRTSGKSTVPLQRPRSRKPRVPNLGVLDARDLSPSHGSAAPHFLRLAARQARRRPDYGRHSPSGKAIRLQTYGDSEEANRPLRDWRAGTLAPCSVPDVSASRMRIRLPLHDISDNKQQQRFPSPVKLPALTDSETTDRVQYWSIPSARRQSPKLQQQRLQPVLLNSVDTRPTALPTKSNLVRSITTRNLPSNRRDQQPLYRAAQLEGLETDFSQHHHRRSFRTSPSRTNHGIFDRLHSESTTTILRLERFLADDDAVAPETIRQHHEDEAVQSGIGQAEAIVGPRAQKQSKRKPRKRPPMRIDAEAREFRQPEDPLPPEDTASVVSSTVVDAEQNTLRGLGPYGTRYPIDFDICPLGVGTFFHDTTFVGSGEFLQSLTLLERDLDMAAGHASINYCGRHVCWSFWTEEVASEMAEFFLLATERIKAMRMPEPDEPDSSIHQHVGAATDINVFLRALTRYFRGSLSFLDPIDRRSFVSRMLVTLQQFQIAIDHKLTTLPAARELQQPLGGHLRRSQLYLLVMTYQLLQIGKHPVVDNATLAEVQDSIRLLARTLTKDLWKNGMNETRAFLEGNRRHAQREAGIRNDGSSVGTIVILMHVMDHAQISAASFWEIWNDEVSSGMACMNRLQQFERIWYDLFTVLPIGEFDANGLLRVGKRFQGSAEHWGLVRALLGRLFTLYPETCSNRSASVNDYLRAILARCHRLIHDWGWRRCESVLGTMFDFFARNNLSPLFNEESRGSPLFLESLREEPALDVQQGDRAFHIFLKTLAVGLKSMRSLYTEKRIGGIVWRFIPNHGRTYRKDEELKRADVDALRNHHDLLCTLYWVSPAGCRPRPDLLRNLVDHNLSHTEACRVNIRAWTDLTRYQISTDEPAAAMDPFATWFRDIVDQTVAQYRWARTEAEGHYEKARIQGNGVISTELLQRTISNNQEQVLAILSHAVIGMRSAISIAQKETAATALLLNSSVTAVFGLFDPKNAKVDQVVVEALGVIRAHAALLNRRQAKDQSQQPSEESQDYGEWPDLEDDATTKQCDEAAKPAVEFIHEPLAHLLSNCFGAEPAPSDRLLTEVIDTWATVAALQVRYNTKTWDDYISAYGQASWHQLRDTEQTRKFTAYFLSAIVESDPTAYQDHCSTFVSSWILSLMERESMLKYQHRLTTVLINNDPTNPLLRNLPFLAGPRTGRYEISAGELRERRLSLVSGILANMREEYEAAMHDRPDELVELRRDYSDILKQVMMATKKHYQELQQGTAVRGAYVEFVQKVVGFLQQYTADICPVDKFFTDSAAFPLPATDPTYVVGRLKGYASKLSDPRMVKQLAVFIQTVSERAAVDDQQAYLVDQMYTAVSGTFESGNLERPSLRYVLVQAVFPAYIEQCFKSATGWILAKPVLQALTQMLSNLQFDTDVTDQSSRSAVVQMITGTLKVLRLTVELLVDHSGLLEQPYILHMLGVVFQTITAPVLLLDYIIRRTRHSGSALQHIKFFRSFGAFTAQMIRGQEDGPAPELEVNSSEESNERSPEKTDEGFDGVRQFCARELDQVITANWAKYGDQYYLIRGNIRKEVRVDLRTVDEERVKVLAAIDDFNMTVGRMSSFGDRAVHQKRELHQWMKGLVF</sequence>
<accession>R7YRN3</accession>
<feature type="compositionally biased region" description="Pro residues" evidence="1">
    <location>
        <begin position="416"/>
        <end position="426"/>
    </location>
</feature>
<protein>
    <submittedName>
        <fullName evidence="2">Uncharacterized protein</fullName>
    </submittedName>
</protein>
<dbReference type="RefSeq" id="XP_007779879.1">
    <property type="nucleotide sequence ID" value="XM_007781689.1"/>
</dbReference>
<feature type="compositionally biased region" description="Basic residues" evidence="1">
    <location>
        <begin position="734"/>
        <end position="747"/>
    </location>
</feature>
<feature type="region of interest" description="Disordered" evidence="1">
    <location>
        <begin position="2278"/>
        <end position="2303"/>
    </location>
</feature>
<dbReference type="GO" id="GO:0005634">
    <property type="term" value="C:nucleus"/>
    <property type="evidence" value="ECO:0007669"/>
    <property type="project" value="InterPro"/>
</dbReference>
<feature type="region of interest" description="Disordered" evidence="1">
    <location>
        <begin position="1781"/>
        <end position="1807"/>
    </location>
</feature>
<keyword evidence="3" id="KW-1185">Reference proteome</keyword>
<feature type="region of interest" description="Disordered" evidence="1">
    <location>
        <begin position="1060"/>
        <end position="1101"/>
    </location>
</feature>
<feature type="compositionally biased region" description="Basic and acidic residues" evidence="1">
    <location>
        <begin position="58"/>
        <end position="77"/>
    </location>
</feature>
<dbReference type="PANTHER" id="PTHR28122">
    <property type="entry name" value="E3 UBIQUITIN-PROTEIN LIGASE SUBSTRATE RECEPTOR MMS22"/>
    <property type="match status" value="1"/>
</dbReference>
<gene>
    <name evidence="2" type="ORF">W97_03795</name>
</gene>
<dbReference type="STRING" id="1168221.R7YRN3"/>